<dbReference type="EMBL" id="MU630407">
    <property type="protein sequence ID" value="KAJ1254020.1"/>
    <property type="molecule type" value="Genomic_DNA"/>
</dbReference>
<evidence type="ECO:0000313" key="2">
    <source>
        <dbReference type="EMBL" id="KAJ1254020.1"/>
    </source>
</evidence>
<proteinExistence type="predicted"/>
<keyword evidence="1" id="KW-0732">Signal</keyword>
<evidence type="ECO:0000256" key="1">
    <source>
        <dbReference type="SAM" id="SignalP"/>
    </source>
</evidence>
<feature type="signal peptide" evidence="1">
    <location>
        <begin position="1"/>
        <end position="19"/>
    </location>
</feature>
<accession>A0A9W8CDD0</accession>
<protein>
    <submittedName>
        <fullName evidence="2">Uncharacterized protein</fullName>
    </submittedName>
</protein>
<sequence>MICLHICLWLYARWQWSSLVCLRFKHKKMETTRSSIVLNADEYTDSFLQIRRAYCLKVGVLVKTSEHEYISK</sequence>
<dbReference type="Proteomes" id="UP001164776">
    <property type="component" value="Unassembled WGS sequence"/>
</dbReference>
<dbReference type="AlphaFoldDB" id="A0A9W8CDD0"/>
<comment type="caution">
    <text evidence="2">The sequence shown here is derived from an EMBL/GenBank/DDBJ whole genome shotgun (WGS) entry which is preliminary data.</text>
</comment>
<gene>
    <name evidence="2" type="ORF">BS78_K133700</name>
</gene>
<feature type="chain" id="PRO_5040945143" evidence="1">
    <location>
        <begin position="20"/>
        <end position="72"/>
    </location>
</feature>
<name>A0A9W8CDD0_9POAL</name>
<reference evidence="2 3" key="1">
    <citation type="submission" date="2022-10" db="EMBL/GenBank/DDBJ databases">
        <title>WGS assembly of Paspalum vaginatum 540-79.</title>
        <authorList>
            <person name="Sun G."/>
            <person name="Wase N."/>
            <person name="Shu S."/>
            <person name="Jenkins J."/>
            <person name="Zhou B."/>
            <person name="Torres-Rodriguez J."/>
            <person name="Chen C."/>
            <person name="Sandor L."/>
            <person name="Plott C."/>
            <person name="Yoshinga Y."/>
            <person name="Daum C."/>
            <person name="Qi P."/>
            <person name="Barry K."/>
            <person name="Lipzen A."/>
            <person name="Berry L."/>
            <person name="Pedersen C."/>
            <person name="Gottilla T."/>
            <person name="Foltz A."/>
            <person name="Yu H."/>
            <person name="O'Malley R."/>
            <person name="Zhang C."/>
            <person name="Devos K."/>
            <person name="Sigmon B."/>
            <person name="Yu B."/>
            <person name="Obata T."/>
            <person name="Schmutz J."/>
            <person name="Schnable J."/>
        </authorList>
    </citation>
    <scope>NUCLEOTIDE SEQUENCE [LARGE SCALE GENOMIC DNA]</scope>
    <source>
        <strain evidence="3">cv. 540-79</strain>
    </source>
</reference>
<evidence type="ECO:0000313" key="3">
    <source>
        <dbReference type="Proteomes" id="UP001164776"/>
    </source>
</evidence>
<dbReference type="OrthoDB" id="680477at2759"/>
<keyword evidence="3" id="KW-1185">Reference proteome</keyword>
<organism evidence="2 3">
    <name type="scientific">Paspalum vaginatum</name>
    <name type="common">seashore paspalum</name>
    <dbReference type="NCBI Taxonomy" id="158149"/>
    <lineage>
        <taxon>Eukaryota</taxon>
        <taxon>Viridiplantae</taxon>
        <taxon>Streptophyta</taxon>
        <taxon>Embryophyta</taxon>
        <taxon>Tracheophyta</taxon>
        <taxon>Spermatophyta</taxon>
        <taxon>Magnoliopsida</taxon>
        <taxon>Liliopsida</taxon>
        <taxon>Poales</taxon>
        <taxon>Poaceae</taxon>
        <taxon>PACMAD clade</taxon>
        <taxon>Panicoideae</taxon>
        <taxon>Andropogonodae</taxon>
        <taxon>Paspaleae</taxon>
        <taxon>Paspalinae</taxon>
        <taxon>Paspalum</taxon>
    </lineage>
</organism>